<feature type="domain" description="Ig-like" evidence="7">
    <location>
        <begin position="442"/>
        <end position="556"/>
    </location>
</feature>
<evidence type="ECO:0000259" key="7">
    <source>
        <dbReference type="PROSITE" id="PS50835"/>
    </source>
</evidence>
<feature type="domain" description="Ig-like" evidence="7">
    <location>
        <begin position="229"/>
        <end position="337"/>
    </location>
</feature>
<keyword evidence="9" id="KW-1185">Reference proteome</keyword>
<sequence length="941" mass="107921">MKTNINLIVTFLIHQILQSQCLDAVMYNKHYKKSENHTVIWSRLGDNLELPCTEKTPQNIVWNKNSFIYLRRAAIVEIKNLTAQDSGIYECYFKGVYKIIKTFTINIIVEPSDPSIVGYMNNSEITLIELKNNVQNLSCITTGSNPPAKLTWSIIYSNGSIDSESSSKLISFTDTYESNEKKLFTTFSYITLIIKKNLNNKFISCYIPDNNIFLKKKSTQLLINVKYVPDTPVIQLEKSEYVEGEKMSISCVSQIANPIPIVYWQKRNINNLDNVNWITKTQDNFIKNSKKRFDKKNPILYIYSSIANRIDNDIIFNCCVKNSLNLNNPKCKDTRLTVFYGPDSVDIEYDDVGRLNVVQEATCTSNLCKPKCEIYWIVDDGIVIRMSQKKLISKKNGIISKNSIKYTINDEKQTYKIKCVTKNEKTGNVIEREQFIHILRKPHNVFIEGTENDEYSYSEGDTLNLNCISENAYPKPLMKWCIDYNKSSLVENDYIVENKKCNEMPSKYLNGIVNKPGIDSRKLGFVLSKRDNGKIIYCNVTNEATTLPILAPVKITVFYLANILNMSINKEIIYEGEEVTITCTSGASNPVSTIFWGNVTSHLNKMDENELEDEINYYNMFDNYKKTSEVIRAKTNYEGWITIDHITFIATAKHHKLSIQCEVTNNKNKKYVRKNYFLKVLHKPYFGEKSRRIIYVKQHDDVKINAFARGNPEKVEFKWFHESSPLSKLLELNSRESNKTHTNTSTFFSRYHLVNPFILLIKNVTFKDSANFSILATNSIGQSMLHIKILIKENSLNSFSVFPAYILTKKNVMFAVILIVKKCSFENANTYPNYHNKIKSIHVPNNYSQSVAHLNCQSISTLSALAQFRKSHKIKNNSQNCVFNTSDYNLSKDDWSSELRSKSIKLKNTCQDSGVVDMHGCDSATSSGTNDSHCSGHGHLV</sequence>
<keyword evidence="5" id="KW-0393">Immunoglobulin domain</keyword>
<accession>A0A177B342</accession>
<evidence type="ECO:0000313" key="8">
    <source>
        <dbReference type="EMBL" id="OAF68021.1"/>
    </source>
</evidence>
<dbReference type="Gene3D" id="2.60.40.10">
    <property type="entry name" value="Immunoglobulins"/>
    <property type="match status" value="6"/>
</dbReference>
<evidence type="ECO:0000256" key="6">
    <source>
        <dbReference type="SAM" id="SignalP"/>
    </source>
</evidence>
<feature type="domain" description="Ig-like" evidence="7">
    <location>
        <begin position="114"/>
        <end position="152"/>
    </location>
</feature>
<evidence type="ECO:0000256" key="3">
    <source>
        <dbReference type="ARBA" id="ARBA00023157"/>
    </source>
</evidence>
<evidence type="ECO:0000256" key="1">
    <source>
        <dbReference type="ARBA" id="ARBA00004479"/>
    </source>
</evidence>
<dbReference type="InterPro" id="IPR003599">
    <property type="entry name" value="Ig_sub"/>
</dbReference>
<feature type="chain" id="PRO_5008056802" description="Ig-like domain-containing protein" evidence="6">
    <location>
        <begin position="20"/>
        <end position="941"/>
    </location>
</feature>
<keyword evidence="4" id="KW-0325">Glycoprotein</keyword>
<dbReference type="AlphaFoldDB" id="A0A177B342"/>
<dbReference type="SMART" id="SM00409">
    <property type="entry name" value="IG"/>
    <property type="match status" value="5"/>
</dbReference>
<dbReference type="InterPro" id="IPR051275">
    <property type="entry name" value="Cell_adhesion_signaling"/>
</dbReference>
<dbReference type="InterPro" id="IPR036179">
    <property type="entry name" value="Ig-like_dom_sf"/>
</dbReference>
<dbReference type="SUPFAM" id="SSF48726">
    <property type="entry name" value="Immunoglobulin"/>
    <property type="match status" value="6"/>
</dbReference>
<evidence type="ECO:0000256" key="2">
    <source>
        <dbReference type="ARBA" id="ARBA00023136"/>
    </source>
</evidence>
<dbReference type="InterPro" id="IPR013783">
    <property type="entry name" value="Ig-like_fold"/>
</dbReference>
<keyword evidence="2" id="KW-0472">Membrane</keyword>
<dbReference type="PROSITE" id="PS50835">
    <property type="entry name" value="IG_LIKE"/>
    <property type="match status" value="3"/>
</dbReference>
<keyword evidence="6" id="KW-0732">Signal</keyword>
<proteinExistence type="predicted"/>
<evidence type="ECO:0000256" key="5">
    <source>
        <dbReference type="ARBA" id="ARBA00023319"/>
    </source>
</evidence>
<organism evidence="8 9">
    <name type="scientific">Intoshia linei</name>
    <dbReference type="NCBI Taxonomy" id="1819745"/>
    <lineage>
        <taxon>Eukaryota</taxon>
        <taxon>Metazoa</taxon>
        <taxon>Spiralia</taxon>
        <taxon>Lophotrochozoa</taxon>
        <taxon>Mesozoa</taxon>
        <taxon>Orthonectida</taxon>
        <taxon>Rhopaluridae</taxon>
        <taxon>Intoshia</taxon>
    </lineage>
</organism>
<dbReference type="GO" id="GO:0016020">
    <property type="term" value="C:membrane"/>
    <property type="evidence" value="ECO:0007669"/>
    <property type="project" value="UniProtKB-SubCell"/>
</dbReference>
<feature type="signal peptide" evidence="6">
    <location>
        <begin position="1"/>
        <end position="19"/>
    </location>
</feature>
<protein>
    <recommendedName>
        <fullName evidence="7">Ig-like domain-containing protein</fullName>
    </recommendedName>
</protein>
<name>A0A177B342_9BILA</name>
<evidence type="ECO:0000313" key="9">
    <source>
        <dbReference type="Proteomes" id="UP000078046"/>
    </source>
</evidence>
<dbReference type="OrthoDB" id="10028801at2759"/>
<gene>
    <name evidence="8" type="ORF">A3Q56_04239</name>
</gene>
<keyword evidence="3" id="KW-1015">Disulfide bond</keyword>
<evidence type="ECO:0000256" key="4">
    <source>
        <dbReference type="ARBA" id="ARBA00023180"/>
    </source>
</evidence>
<dbReference type="PANTHER" id="PTHR11640">
    <property type="entry name" value="NEPHRIN"/>
    <property type="match status" value="1"/>
</dbReference>
<comment type="subcellular location">
    <subcellularLocation>
        <location evidence="1">Membrane</location>
        <topology evidence="1">Single-pass type I membrane protein</topology>
    </subcellularLocation>
</comment>
<dbReference type="InterPro" id="IPR013162">
    <property type="entry name" value="CD80_C2-set"/>
</dbReference>
<dbReference type="Pfam" id="PF08205">
    <property type="entry name" value="C2-set_2"/>
    <property type="match status" value="1"/>
</dbReference>
<dbReference type="EMBL" id="LWCA01000529">
    <property type="protein sequence ID" value="OAF68021.1"/>
    <property type="molecule type" value="Genomic_DNA"/>
</dbReference>
<reference evidence="8 9" key="1">
    <citation type="submission" date="2016-04" db="EMBL/GenBank/DDBJ databases">
        <title>The genome of Intoshia linei affirms orthonectids as highly simplified spiralians.</title>
        <authorList>
            <person name="Mikhailov K.V."/>
            <person name="Slusarev G.S."/>
            <person name="Nikitin M.A."/>
            <person name="Logacheva M.D."/>
            <person name="Penin A."/>
            <person name="Aleoshin V."/>
            <person name="Panchin Y.V."/>
        </authorList>
    </citation>
    <scope>NUCLEOTIDE SEQUENCE [LARGE SCALE GENOMIC DNA]</scope>
    <source>
        <strain evidence="8">Intl2013</strain>
        <tissue evidence="8">Whole animal</tissue>
    </source>
</reference>
<dbReference type="InterPro" id="IPR007110">
    <property type="entry name" value="Ig-like_dom"/>
</dbReference>
<dbReference type="Proteomes" id="UP000078046">
    <property type="component" value="Unassembled WGS sequence"/>
</dbReference>
<comment type="caution">
    <text evidence="8">The sequence shown here is derived from an EMBL/GenBank/DDBJ whole genome shotgun (WGS) entry which is preliminary data.</text>
</comment>